<comment type="caution">
    <text evidence="3">The sequence shown here is derived from an EMBL/GenBank/DDBJ whole genome shotgun (WGS) entry which is preliminary data.</text>
</comment>
<proteinExistence type="predicted"/>
<organism evidence="3">
    <name type="scientific">candidate division WOR-3 bacterium</name>
    <dbReference type="NCBI Taxonomy" id="2052148"/>
    <lineage>
        <taxon>Bacteria</taxon>
        <taxon>Bacteria division WOR-3</taxon>
    </lineage>
</organism>
<name>A0A7V0XFG4_UNCW3</name>
<evidence type="ECO:0000259" key="2">
    <source>
        <dbReference type="Pfam" id="PF09359"/>
    </source>
</evidence>
<dbReference type="InterPro" id="IPR018966">
    <property type="entry name" value="VTC_domain"/>
</dbReference>
<dbReference type="EMBL" id="DSBX01000276">
    <property type="protein sequence ID" value="HDR00103.1"/>
    <property type="molecule type" value="Genomic_DNA"/>
</dbReference>
<feature type="domain" description="VTC" evidence="2">
    <location>
        <begin position="24"/>
        <end position="254"/>
    </location>
</feature>
<dbReference type="InterPro" id="IPR042267">
    <property type="entry name" value="VTC_sf"/>
</dbReference>
<dbReference type="Pfam" id="PF09359">
    <property type="entry name" value="VTC"/>
    <property type="match status" value="1"/>
</dbReference>
<evidence type="ECO:0000256" key="1">
    <source>
        <dbReference type="SAM" id="MobiDB-lite"/>
    </source>
</evidence>
<feature type="region of interest" description="Disordered" evidence="1">
    <location>
        <begin position="276"/>
        <end position="301"/>
    </location>
</feature>
<evidence type="ECO:0000313" key="3">
    <source>
        <dbReference type="EMBL" id="HDR00103.1"/>
    </source>
</evidence>
<reference evidence="3" key="1">
    <citation type="journal article" date="2020" name="mSystems">
        <title>Genome- and Community-Level Interaction Insights into Carbon Utilization and Element Cycling Functions of Hydrothermarchaeota in Hydrothermal Sediment.</title>
        <authorList>
            <person name="Zhou Z."/>
            <person name="Liu Y."/>
            <person name="Xu W."/>
            <person name="Pan J."/>
            <person name="Luo Z.H."/>
            <person name="Li M."/>
        </authorList>
    </citation>
    <scope>NUCLEOTIDE SEQUENCE [LARGE SCALE GENOMIC DNA]</scope>
    <source>
        <strain evidence="3">SpSt-1182</strain>
    </source>
</reference>
<dbReference type="Gene3D" id="3.20.100.30">
    <property type="entry name" value="VTC, catalytic tunnel domain"/>
    <property type="match status" value="1"/>
</dbReference>
<dbReference type="CDD" id="cd07750">
    <property type="entry name" value="PolyPPase_VTC_like"/>
    <property type="match status" value="1"/>
</dbReference>
<sequence length="301" mass="35057">MAATAPTTPRPPGGITAGARTDFRLEYKYLAPIHLLPELRAAFCPWLCCDEFAAACPDRQYTVRSIYYDNRRFDCYQEKVEGFTFKRKLRIRGYDRPVPDGRVFLEIKYKNQDYIGKSRAPVRWDRLPAVFDPGRAEVIGVPFEPDSPAAAAVRRFLYHYYRRRMLPVVLIAYEREAFYSRFDRTLRITFDKNVRSRLYPTLGSLYDDRGAKFVTPGQFVLEVKFFGSLPRWVRDIATRFELLRVANSKYARGIDRQRVEKKFLRGVGHRHEIFAAPGHPVTRSPSNRMTGHALETEETQQ</sequence>
<gene>
    <name evidence="3" type="ORF">ENN51_07470</name>
</gene>
<accession>A0A7V0XFG4</accession>
<dbReference type="Proteomes" id="UP000885672">
    <property type="component" value="Unassembled WGS sequence"/>
</dbReference>
<dbReference type="GO" id="GO:0006799">
    <property type="term" value="P:polyphosphate biosynthetic process"/>
    <property type="evidence" value="ECO:0007669"/>
    <property type="project" value="UniProtKB-ARBA"/>
</dbReference>
<dbReference type="AlphaFoldDB" id="A0A7V0XFG4"/>
<protein>
    <submittedName>
        <fullName evidence="3">Polyphosphate polymerase domain-containing protein</fullName>
    </submittedName>
</protein>